<comment type="catalytic activity">
    <reaction evidence="13">
        <text>GMP + diphosphate = guanine + 5-phospho-alpha-D-ribose 1-diphosphate</text>
        <dbReference type="Rhea" id="RHEA:25424"/>
        <dbReference type="ChEBI" id="CHEBI:16235"/>
        <dbReference type="ChEBI" id="CHEBI:33019"/>
        <dbReference type="ChEBI" id="CHEBI:58017"/>
        <dbReference type="ChEBI" id="CHEBI:58115"/>
        <dbReference type="EC" id="2.4.2.8"/>
    </reaction>
    <physiologicalReaction direction="right-to-left" evidence="13">
        <dbReference type="Rhea" id="RHEA:25426"/>
    </physiologicalReaction>
</comment>
<reference evidence="17" key="2">
    <citation type="journal article" date="2012" name="PLoS ONE">
        <title>A Deeply Branching Thermophilic Bacterium with an Ancient Acetyl-CoA Pathway Dominates a Subsurface Ecosystem.</title>
        <authorList>
            <person name="Takami H."/>
            <person name="Noguchi H."/>
            <person name="Takaki Y."/>
            <person name="Uchiyama I."/>
            <person name="Toyoda A."/>
            <person name="Nishi S."/>
            <person name="Chee G.-J."/>
            <person name="Arai W."/>
            <person name="Nunoura T."/>
            <person name="Itoh T."/>
            <person name="Hattori M."/>
            <person name="Takai K."/>
        </authorList>
    </citation>
    <scope>NUCLEOTIDE SEQUENCE</scope>
</reference>
<dbReference type="SUPFAM" id="SSF53271">
    <property type="entry name" value="PRTase-like"/>
    <property type="match status" value="1"/>
</dbReference>
<gene>
    <name evidence="17" type="ORF">HGMM_OP1C063</name>
</gene>
<comment type="catalytic activity">
    <reaction evidence="14">
        <text>IMP + diphosphate = hypoxanthine + 5-phospho-alpha-D-ribose 1-diphosphate</text>
        <dbReference type="Rhea" id="RHEA:17973"/>
        <dbReference type="ChEBI" id="CHEBI:17368"/>
        <dbReference type="ChEBI" id="CHEBI:33019"/>
        <dbReference type="ChEBI" id="CHEBI:58017"/>
        <dbReference type="ChEBI" id="CHEBI:58053"/>
        <dbReference type="EC" id="2.4.2.8"/>
    </reaction>
    <physiologicalReaction direction="right-to-left" evidence="14">
        <dbReference type="Rhea" id="RHEA:17975"/>
    </physiologicalReaction>
</comment>
<dbReference type="EC" id="2.4.2.8" evidence="5 15"/>
<evidence type="ECO:0000256" key="3">
    <source>
        <dbReference type="ARBA" id="ARBA00004669"/>
    </source>
</evidence>
<comment type="pathway">
    <text evidence="3 15">Purine metabolism; IMP biosynthesis via salvage pathway; IMP from hypoxanthine: step 1/1.</text>
</comment>
<dbReference type="InterPro" id="IPR050408">
    <property type="entry name" value="HGPRT"/>
</dbReference>
<reference evidence="17" key="1">
    <citation type="journal article" date="2005" name="Environ. Microbiol.">
        <title>Genetic and functional properties of uncultivated thermophilic crenarchaeotes from a subsurface gold mine as revealed by analysis of genome fragments.</title>
        <authorList>
            <person name="Nunoura T."/>
            <person name="Hirayama H."/>
            <person name="Takami H."/>
            <person name="Oida H."/>
            <person name="Nishi S."/>
            <person name="Shimamura S."/>
            <person name="Suzuki Y."/>
            <person name="Inagaki F."/>
            <person name="Takai K."/>
            <person name="Nealson K.H."/>
            <person name="Horikoshi K."/>
        </authorList>
    </citation>
    <scope>NUCLEOTIDE SEQUENCE</scope>
</reference>
<keyword evidence="12 15" id="KW-0460">Magnesium</keyword>
<dbReference type="InterPro" id="IPR005904">
    <property type="entry name" value="Hxn_phspho_trans"/>
</dbReference>
<dbReference type="NCBIfam" id="TIGR01203">
    <property type="entry name" value="HGPRTase"/>
    <property type="match status" value="1"/>
</dbReference>
<dbReference type="GO" id="GO:0006178">
    <property type="term" value="P:guanine salvage"/>
    <property type="evidence" value="ECO:0007669"/>
    <property type="project" value="TreeGrafter"/>
</dbReference>
<dbReference type="AlphaFoldDB" id="H5SQD2"/>
<comment type="cofactor">
    <cofactor evidence="1 15">
        <name>Mg(2+)</name>
        <dbReference type="ChEBI" id="CHEBI:18420"/>
    </cofactor>
</comment>
<dbReference type="InterPro" id="IPR029057">
    <property type="entry name" value="PRTase-like"/>
</dbReference>
<comment type="similarity">
    <text evidence="4 15">Belongs to the purine/pyrimidine phosphoribosyltransferase family.</text>
</comment>
<evidence type="ECO:0000256" key="5">
    <source>
        <dbReference type="ARBA" id="ARBA00011895"/>
    </source>
</evidence>
<keyword evidence="8 15" id="KW-0808">Transferase</keyword>
<dbReference type="InterPro" id="IPR000836">
    <property type="entry name" value="PRTase_dom"/>
</dbReference>
<evidence type="ECO:0000256" key="13">
    <source>
        <dbReference type="ARBA" id="ARBA00048811"/>
    </source>
</evidence>
<dbReference type="GO" id="GO:0004422">
    <property type="term" value="F:hypoxanthine phosphoribosyltransferase activity"/>
    <property type="evidence" value="ECO:0007669"/>
    <property type="project" value="InterPro"/>
</dbReference>
<dbReference type="GO" id="GO:0046100">
    <property type="term" value="P:hypoxanthine metabolic process"/>
    <property type="evidence" value="ECO:0007669"/>
    <property type="project" value="TreeGrafter"/>
</dbReference>
<evidence type="ECO:0000259" key="16">
    <source>
        <dbReference type="Pfam" id="PF00156"/>
    </source>
</evidence>
<dbReference type="GO" id="GO:0032264">
    <property type="term" value="P:IMP salvage"/>
    <property type="evidence" value="ECO:0007669"/>
    <property type="project" value="UniProtKB-UniPathway"/>
</dbReference>
<evidence type="ECO:0000256" key="11">
    <source>
        <dbReference type="ARBA" id="ARBA00022741"/>
    </source>
</evidence>
<protein>
    <recommendedName>
        <fullName evidence="5 15">Hypoxanthine phosphoribosyltransferase</fullName>
        <ecNumber evidence="5 15">2.4.2.8</ecNumber>
    </recommendedName>
</protein>
<evidence type="ECO:0000256" key="14">
    <source>
        <dbReference type="ARBA" id="ARBA00049402"/>
    </source>
</evidence>
<sequence>MHHDIERILFTESQIAQRVRELGQQISQDYEKLLGEKIFREPPIAVGLLRGAVIFLADLARAMPIPLELAFVAISSYGMSSSPGELRVVKDLEVPVAGRHILIVEDIVDTGQTLAHLQELLNARHPASVKICALLDKTPRRARAVTLDYVGFTLTEDAFVVGYGLDYAERYRNLPYIAALKKSAITS</sequence>
<evidence type="ECO:0000256" key="10">
    <source>
        <dbReference type="ARBA" id="ARBA00022726"/>
    </source>
</evidence>
<dbReference type="FunFam" id="3.40.50.2020:FF:000006">
    <property type="entry name" value="Hypoxanthine phosphoribosyltransferase"/>
    <property type="match status" value="1"/>
</dbReference>
<feature type="domain" description="Phosphoribosyltransferase" evidence="16">
    <location>
        <begin position="14"/>
        <end position="167"/>
    </location>
</feature>
<evidence type="ECO:0000256" key="2">
    <source>
        <dbReference type="ARBA" id="ARBA00004496"/>
    </source>
</evidence>
<dbReference type="CDD" id="cd06223">
    <property type="entry name" value="PRTases_typeI"/>
    <property type="match status" value="1"/>
</dbReference>
<dbReference type="GO" id="GO:0006166">
    <property type="term" value="P:purine ribonucleoside salvage"/>
    <property type="evidence" value="ECO:0007669"/>
    <property type="project" value="UniProtKB-KW"/>
</dbReference>
<evidence type="ECO:0000256" key="15">
    <source>
        <dbReference type="RuleBase" id="RU364099"/>
    </source>
</evidence>
<dbReference type="GO" id="GO:0005829">
    <property type="term" value="C:cytosol"/>
    <property type="evidence" value="ECO:0007669"/>
    <property type="project" value="TreeGrafter"/>
</dbReference>
<keyword evidence="6 15" id="KW-0963">Cytoplasm</keyword>
<name>H5SQD2_ACEAU</name>
<evidence type="ECO:0000256" key="12">
    <source>
        <dbReference type="ARBA" id="ARBA00022842"/>
    </source>
</evidence>
<dbReference type="EMBL" id="AP011800">
    <property type="protein sequence ID" value="BAL58368.1"/>
    <property type="molecule type" value="Genomic_DNA"/>
</dbReference>
<dbReference type="Pfam" id="PF00156">
    <property type="entry name" value="Pribosyltran"/>
    <property type="match status" value="1"/>
</dbReference>
<comment type="subcellular location">
    <subcellularLocation>
        <location evidence="2 15">Cytoplasm</location>
    </subcellularLocation>
</comment>
<dbReference type="GO" id="GO:0000166">
    <property type="term" value="F:nucleotide binding"/>
    <property type="evidence" value="ECO:0007669"/>
    <property type="project" value="UniProtKB-KW"/>
</dbReference>
<dbReference type="GO" id="GO:0000287">
    <property type="term" value="F:magnesium ion binding"/>
    <property type="evidence" value="ECO:0007669"/>
    <property type="project" value="TreeGrafter"/>
</dbReference>
<evidence type="ECO:0000256" key="4">
    <source>
        <dbReference type="ARBA" id="ARBA00008391"/>
    </source>
</evidence>
<proteinExistence type="inferred from homology"/>
<organism evidence="17">
    <name type="scientific">Acetithermum autotrophicum</name>
    <dbReference type="NCBI Taxonomy" id="1446466"/>
    <lineage>
        <taxon>Bacteria</taxon>
        <taxon>Candidatus Bipolaricaulota</taxon>
        <taxon>Candidatus Acetithermum</taxon>
    </lineage>
</organism>
<evidence type="ECO:0000256" key="7">
    <source>
        <dbReference type="ARBA" id="ARBA00022676"/>
    </source>
</evidence>
<keyword evidence="7 15" id="KW-0328">Glycosyltransferase</keyword>
<dbReference type="UniPathway" id="UPA00591">
    <property type="reaction ID" value="UER00648"/>
</dbReference>
<evidence type="ECO:0000256" key="9">
    <source>
        <dbReference type="ARBA" id="ARBA00022723"/>
    </source>
</evidence>
<keyword evidence="10 15" id="KW-0660">Purine salvage</keyword>
<dbReference type="GO" id="GO:0032263">
    <property type="term" value="P:GMP salvage"/>
    <property type="evidence" value="ECO:0007669"/>
    <property type="project" value="TreeGrafter"/>
</dbReference>
<evidence type="ECO:0000313" key="17">
    <source>
        <dbReference type="EMBL" id="BAL58368.1"/>
    </source>
</evidence>
<keyword evidence="9 15" id="KW-0479">Metal-binding</keyword>
<dbReference type="PANTHER" id="PTHR43340">
    <property type="entry name" value="HYPOXANTHINE-GUANINE PHOSPHORIBOSYLTRANSFERASE"/>
    <property type="match status" value="1"/>
</dbReference>
<evidence type="ECO:0000256" key="6">
    <source>
        <dbReference type="ARBA" id="ARBA00022490"/>
    </source>
</evidence>
<evidence type="ECO:0000256" key="1">
    <source>
        <dbReference type="ARBA" id="ARBA00001946"/>
    </source>
</evidence>
<dbReference type="GO" id="GO:0052657">
    <property type="term" value="F:guanine phosphoribosyltransferase activity"/>
    <property type="evidence" value="ECO:0007669"/>
    <property type="project" value="RHEA"/>
</dbReference>
<dbReference type="Gene3D" id="3.40.50.2020">
    <property type="match status" value="1"/>
</dbReference>
<evidence type="ECO:0000256" key="8">
    <source>
        <dbReference type="ARBA" id="ARBA00022679"/>
    </source>
</evidence>
<dbReference type="PANTHER" id="PTHR43340:SF1">
    <property type="entry name" value="HYPOXANTHINE PHOSPHORIBOSYLTRANSFERASE"/>
    <property type="match status" value="1"/>
</dbReference>
<keyword evidence="11 15" id="KW-0547">Nucleotide-binding</keyword>
<accession>H5SQD2</accession>